<dbReference type="InterPro" id="IPR029441">
    <property type="entry name" value="Cass2"/>
</dbReference>
<dbReference type="SUPFAM" id="SSF55136">
    <property type="entry name" value="Probable bacterial effector-binding domain"/>
    <property type="match status" value="1"/>
</dbReference>
<dbReference type="SMART" id="SM00871">
    <property type="entry name" value="AraC_E_bind"/>
    <property type="match status" value="1"/>
</dbReference>
<dbReference type="InterPro" id="IPR011256">
    <property type="entry name" value="Reg_factor_effector_dom_sf"/>
</dbReference>
<organism evidence="2 3">
    <name type="scientific">[Clostridium] asparagiforme DSM 15981</name>
    <dbReference type="NCBI Taxonomy" id="518636"/>
    <lineage>
        <taxon>Bacteria</taxon>
        <taxon>Bacillati</taxon>
        <taxon>Bacillota</taxon>
        <taxon>Clostridia</taxon>
        <taxon>Lachnospirales</taxon>
        <taxon>Lachnospiraceae</taxon>
        <taxon>Enterocloster</taxon>
    </lineage>
</organism>
<evidence type="ECO:0000259" key="1">
    <source>
        <dbReference type="SMART" id="SM00871"/>
    </source>
</evidence>
<reference evidence="2 3" key="1">
    <citation type="submission" date="2009-01" db="EMBL/GenBank/DDBJ databases">
        <authorList>
            <person name="Fulton L."/>
            <person name="Clifton S."/>
            <person name="Fulton B."/>
            <person name="Xu J."/>
            <person name="Minx P."/>
            <person name="Pepin K.H."/>
            <person name="Johnson M."/>
            <person name="Bhonagiri V."/>
            <person name="Nash W.E."/>
            <person name="Mardis E.R."/>
            <person name="Wilson R.K."/>
        </authorList>
    </citation>
    <scope>NUCLEOTIDE SEQUENCE [LARGE SCALE GENOMIC DNA]</scope>
    <source>
        <strain evidence="2 3">DSM 15981</strain>
    </source>
</reference>
<dbReference type="PANTHER" id="PTHR36444">
    <property type="entry name" value="TRANSCRIPTIONAL REGULATOR PROTEIN YOBU-RELATED"/>
    <property type="match status" value="1"/>
</dbReference>
<dbReference type="InterPro" id="IPR053182">
    <property type="entry name" value="YobU-like_regulator"/>
</dbReference>
<dbReference type="RefSeq" id="WP_007715001.1">
    <property type="nucleotide sequence ID" value="NZ_CP102272.1"/>
</dbReference>
<dbReference type="Gene3D" id="3.20.80.10">
    <property type="entry name" value="Regulatory factor, effector binding domain"/>
    <property type="match status" value="1"/>
</dbReference>
<evidence type="ECO:0000313" key="2">
    <source>
        <dbReference type="EMBL" id="EEG53493.1"/>
    </source>
</evidence>
<dbReference type="EMBL" id="ACCJ01000363">
    <property type="protein sequence ID" value="EEG53493.1"/>
    <property type="molecule type" value="Genomic_DNA"/>
</dbReference>
<accession>C0D5B1</accession>
<gene>
    <name evidence="2" type="ORF">CLOSTASPAR_04457</name>
</gene>
<protein>
    <submittedName>
        <fullName evidence="2">Transcriptional regulator, effector binding domain protein</fullName>
    </submittedName>
</protein>
<comment type="caution">
    <text evidence="2">The sequence shown here is derived from an EMBL/GenBank/DDBJ whole genome shotgun (WGS) entry which is preliminary data.</text>
</comment>
<sequence>MVVSKTKGIKVTKMEYEILDMNEKIIAGLCARTNNSASDMSQVIGGLWTRLYGEGLHLSMPNKANDKSVGLYSDYASDASGDYDITVGFEVTTDDRLPEGLTVKRIPAGRYAKFIVKGDMHQAVSDFWQALWTMDLDRAYTGDYEEYQNSDMEQAEIHMYIALR</sequence>
<name>C0D5B1_9FIRM</name>
<reference evidence="2 3" key="2">
    <citation type="submission" date="2009-02" db="EMBL/GenBank/DDBJ databases">
        <title>Draft genome sequence of Clostridium asparagiforme (DSM 15981).</title>
        <authorList>
            <person name="Sudarsanam P."/>
            <person name="Ley R."/>
            <person name="Guruge J."/>
            <person name="Turnbaugh P.J."/>
            <person name="Mahowald M."/>
            <person name="Liep D."/>
            <person name="Gordon J."/>
        </authorList>
    </citation>
    <scope>NUCLEOTIDE SEQUENCE [LARGE SCALE GENOMIC DNA]</scope>
    <source>
        <strain evidence="2 3">DSM 15981</strain>
    </source>
</reference>
<dbReference type="Pfam" id="PF14526">
    <property type="entry name" value="Cass2"/>
    <property type="match status" value="1"/>
</dbReference>
<dbReference type="AlphaFoldDB" id="C0D5B1"/>
<feature type="domain" description="AraC effector-binding" evidence="1">
    <location>
        <begin position="14"/>
        <end position="164"/>
    </location>
</feature>
<dbReference type="HOGENOM" id="CLU_106591_1_0_9"/>
<dbReference type="PANTHER" id="PTHR36444:SF2">
    <property type="entry name" value="TRANSCRIPTIONAL REGULATOR PROTEIN YOBU-RELATED"/>
    <property type="match status" value="1"/>
</dbReference>
<dbReference type="Proteomes" id="UP000004756">
    <property type="component" value="Unassembled WGS sequence"/>
</dbReference>
<keyword evidence="3" id="KW-1185">Reference proteome</keyword>
<dbReference type="InterPro" id="IPR010499">
    <property type="entry name" value="AraC_E-bd"/>
</dbReference>
<evidence type="ECO:0000313" key="3">
    <source>
        <dbReference type="Proteomes" id="UP000004756"/>
    </source>
</evidence>
<proteinExistence type="predicted"/>